<sequence>MGKNAIKKPTLPARMDLGMCTDNSAMKIDLQARDLMYKDNIKLNFPVRQH</sequence>
<dbReference type="AlphaFoldDB" id="A0A401IW09"/>
<evidence type="ECO:0000313" key="1">
    <source>
        <dbReference type="EMBL" id="GBG95730.1"/>
    </source>
</evidence>
<dbReference type="Proteomes" id="UP000286848">
    <property type="component" value="Unassembled WGS sequence"/>
</dbReference>
<evidence type="ECO:0000313" key="2">
    <source>
        <dbReference type="Proteomes" id="UP000286848"/>
    </source>
</evidence>
<keyword evidence="2" id="KW-1185">Reference proteome</keyword>
<gene>
    <name evidence="1" type="ORF">LFYK43_21890</name>
</gene>
<name>A0A401IW09_9LACO</name>
<proteinExistence type="predicted"/>
<organism evidence="1 2">
    <name type="scientific">Ligilactobacillus salitolerans</name>
    <dbReference type="NCBI Taxonomy" id="1808352"/>
    <lineage>
        <taxon>Bacteria</taxon>
        <taxon>Bacillati</taxon>
        <taxon>Bacillota</taxon>
        <taxon>Bacilli</taxon>
        <taxon>Lactobacillales</taxon>
        <taxon>Lactobacillaceae</taxon>
        <taxon>Ligilactobacillus</taxon>
    </lineage>
</organism>
<dbReference type="RefSeq" id="WP_158609244.1">
    <property type="nucleotide sequence ID" value="NZ_BFFP01000050.1"/>
</dbReference>
<comment type="caution">
    <text evidence="1">The sequence shown here is derived from an EMBL/GenBank/DDBJ whole genome shotgun (WGS) entry which is preliminary data.</text>
</comment>
<dbReference type="EMBL" id="BFFP01000050">
    <property type="protein sequence ID" value="GBG95730.1"/>
    <property type="molecule type" value="Genomic_DNA"/>
</dbReference>
<accession>A0A401IW09</accession>
<protein>
    <submittedName>
        <fullName evidence="1">Uncharacterized protein</fullName>
    </submittedName>
</protein>
<reference evidence="1 2" key="1">
    <citation type="journal article" date="2019" name="Int. J. Syst. Evol. Microbiol.">
        <title>Lactobacillus salitolerans sp. nov., a novel lactic acid bacterium isolated from spent mushroom substrates.</title>
        <authorList>
            <person name="Tohno M."/>
            <person name="Tanizawa Y."/>
            <person name="Kojima Y."/>
            <person name="Sakamoto M."/>
            <person name="Nakamura Y."/>
            <person name="Ohkuma M."/>
            <person name="Kobayashi H."/>
        </authorList>
    </citation>
    <scope>NUCLEOTIDE SEQUENCE [LARGE SCALE GENOMIC DNA]</scope>
    <source>
        <strain evidence="1 2">YK43</strain>
    </source>
</reference>